<dbReference type="InterPro" id="IPR005079">
    <property type="entry name" value="Peptidase_C45_hydrolase"/>
</dbReference>
<dbReference type="Gene3D" id="1.10.10.2120">
    <property type="match status" value="1"/>
</dbReference>
<keyword evidence="3" id="KW-1185">Reference proteome</keyword>
<sequence>MTHLYIKMSGTPYERGLLYGTQAKELIHKLIEEYKLLFDKENHIAWETAYKKAAAFEEPIRAFRPDLIEEMKGIADGAGIDLQTVLVLNCRSEIMFTDIPSNEDACTVIGVPPEVSKNGHTLLAQNWDWWTVGEGTTVLLEVEQEGYAKSLIVTEAGLVGGKGLNEYGVALSMNAMSVNGGKVGVPLQVVLRAALSCSTVPKAIDCIAKCPRAGCACVGLASWDGELVMVEYAPNDLDILLSDGKALCHTNHWQSLKMILGPEARNYSYISTFTRLDRARRLTKDKKKLTPKKLFAILSDHAGYPDGICRHDDPDLPYYHCHSSLWSMVIDTVTRTLYITDGTPCKAKPEKYVLK</sequence>
<dbReference type="InterPro" id="IPR047801">
    <property type="entry name" value="Peptidase_C45"/>
</dbReference>
<gene>
    <name evidence="2" type="ORF">E5987_02635</name>
</gene>
<dbReference type="InterPro" id="IPR047794">
    <property type="entry name" value="C45_proenzyme-like"/>
</dbReference>
<evidence type="ECO:0000313" key="3">
    <source>
        <dbReference type="Proteomes" id="UP000472580"/>
    </source>
</evidence>
<evidence type="ECO:0000313" key="2">
    <source>
        <dbReference type="EMBL" id="MVX56102.1"/>
    </source>
</evidence>
<name>A0A6L6YGY8_9BURK</name>
<dbReference type="EMBL" id="WSRP01000005">
    <property type="protein sequence ID" value="MVX56102.1"/>
    <property type="molecule type" value="Genomic_DNA"/>
</dbReference>
<comment type="caution">
    <text evidence="2">The sequence shown here is derived from an EMBL/GenBank/DDBJ whole genome shotgun (WGS) entry which is preliminary data.</text>
</comment>
<reference evidence="2 3" key="1">
    <citation type="submission" date="2019-12" db="EMBL/GenBank/DDBJ databases">
        <title>Microbes associate with the intestines of laboratory mice.</title>
        <authorList>
            <person name="Navarre W."/>
            <person name="Wong E."/>
        </authorList>
    </citation>
    <scope>NUCLEOTIDE SEQUENCE [LARGE SCALE GENOMIC DNA]</scope>
    <source>
        <strain evidence="2 3">NM82_D38</strain>
    </source>
</reference>
<keyword evidence="2" id="KW-0808">Transferase</keyword>
<organism evidence="2 3">
    <name type="scientific">Parasutterella muris</name>
    <dbReference type="NCBI Taxonomy" id="2565572"/>
    <lineage>
        <taxon>Bacteria</taxon>
        <taxon>Pseudomonadati</taxon>
        <taxon>Pseudomonadota</taxon>
        <taxon>Betaproteobacteria</taxon>
        <taxon>Burkholderiales</taxon>
        <taxon>Sutterellaceae</taxon>
        <taxon>Parasutterella</taxon>
    </lineage>
</organism>
<protein>
    <submittedName>
        <fullName evidence="2">Acyl-CoA--6-aminopenicillanic acid acyl-transferase</fullName>
    </submittedName>
</protein>
<feature type="domain" description="Peptidase C45 hydrolase" evidence="1">
    <location>
        <begin position="117"/>
        <end position="343"/>
    </location>
</feature>
<dbReference type="Gene3D" id="3.60.60.10">
    <property type="entry name" value="Penicillin V Acylase, Chain A"/>
    <property type="match status" value="1"/>
</dbReference>
<dbReference type="RefSeq" id="WP_160334534.1">
    <property type="nucleotide sequence ID" value="NZ_CALPCR010000027.1"/>
</dbReference>
<dbReference type="PANTHER" id="PTHR34180">
    <property type="entry name" value="PEPTIDASE C45"/>
    <property type="match status" value="1"/>
</dbReference>
<dbReference type="Proteomes" id="UP000472580">
    <property type="component" value="Unassembled WGS sequence"/>
</dbReference>
<dbReference type="PANTHER" id="PTHR34180:SF1">
    <property type="entry name" value="BETA-ALANYL-DOPAMINE_CARCININE HYDROLASE"/>
    <property type="match status" value="1"/>
</dbReference>
<dbReference type="OrthoDB" id="2910336at2"/>
<dbReference type="Pfam" id="PF03417">
    <property type="entry name" value="AAT"/>
    <property type="match status" value="1"/>
</dbReference>
<dbReference type="AlphaFoldDB" id="A0A6L6YGY8"/>
<dbReference type="GO" id="GO:0016740">
    <property type="term" value="F:transferase activity"/>
    <property type="evidence" value="ECO:0007669"/>
    <property type="project" value="UniProtKB-KW"/>
</dbReference>
<accession>A0A6L6YGY8</accession>
<proteinExistence type="predicted"/>
<evidence type="ECO:0000259" key="1">
    <source>
        <dbReference type="Pfam" id="PF03417"/>
    </source>
</evidence>
<dbReference type="NCBIfam" id="NF040521">
    <property type="entry name" value="C45_proenzyme"/>
    <property type="match status" value="1"/>
</dbReference>